<evidence type="ECO:0000313" key="4">
    <source>
        <dbReference type="Proteomes" id="UP001596114"/>
    </source>
</evidence>
<feature type="signal peptide" evidence="1">
    <location>
        <begin position="1"/>
        <end position="23"/>
    </location>
</feature>
<evidence type="ECO:0000259" key="2">
    <source>
        <dbReference type="Pfam" id="PF01979"/>
    </source>
</evidence>
<feature type="chain" id="PRO_5045220769" evidence="1">
    <location>
        <begin position="24"/>
        <end position="442"/>
    </location>
</feature>
<proteinExistence type="predicted"/>
<evidence type="ECO:0000256" key="1">
    <source>
        <dbReference type="SAM" id="SignalP"/>
    </source>
</evidence>
<dbReference type="EMBL" id="JBHSNF010000001">
    <property type="protein sequence ID" value="MFC5525389.1"/>
    <property type="molecule type" value="Genomic_DNA"/>
</dbReference>
<dbReference type="Gene3D" id="1.20.58.520">
    <property type="entry name" value="Amidohydrolase"/>
    <property type="match status" value="1"/>
</dbReference>
<dbReference type="SUPFAM" id="SSF51556">
    <property type="entry name" value="Metallo-dependent hydrolases"/>
    <property type="match status" value="1"/>
</dbReference>
<sequence>MADIFLGRTLLLVLCVLSAPAFSAQPPLLLTHVTLIDGSGSPAQADMSIAISDGRIAAVYPDGSRAPPKSAHVEDLSGRYVIPGLIDAHVHLTGAEADIAHYRPHLRAMLLGGVTALRDMAGDDRLIAYLARQANADEWASPDIFYVALMAGPSFFAEDVRAQQASAGEPLGVAPWMQAVTSATDVPLAVAEAKGTGATGIKLYANLPASLVKKIAAEAHRQGLQVWTHATIFPASPDDAVTAGVDTISHSPYLIWAAAPRVPDDYRVRAHGDFAHIRPDAPAILALFKAMKQHGTILDATLRAFAQEARRDPHGVGAGIMPWSYAVTRLAHQQGVSIDVGTDSAGLVAGTHGVDLRALPPVHAEMALLVEHCGFTPIEAIQAATQISAAALGQGAQRGTISVGKRADLVVLTADPTRDIHNTGKIAYVIKQGRIYSAKRRD</sequence>
<dbReference type="InterPro" id="IPR006680">
    <property type="entry name" value="Amidohydro-rel"/>
</dbReference>
<dbReference type="Gene3D" id="2.30.40.10">
    <property type="entry name" value="Urease, subunit C, domain 1"/>
    <property type="match status" value="1"/>
</dbReference>
<dbReference type="Gene3D" id="3.40.50.10910">
    <property type="entry name" value="Amidohydrolase"/>
    <property type="match status" value="1"/>
</dbReference>
<keyword evidence="1" id="KW-0732">Signal</keyword>
<keyword evidence="4" id="KW-1185">Reference proteome</keyword>
<accession>A0ABW0QKA3</accession>
<gene>
    <name evidence="3" type="ORF">ACFPPA_06495</name>
</gene>
<protein>
    <submittedName>
        <fullName evidence="3">Amidohydrolase family protein</fullName>
    </submittedName>
</protein>
<reference evidence="4" key="1">
    <citation type="journal article" date="2019" name="Int. J. Syst. Evol. Microbiol.">
        <title>The Global Catalogue of Microorganisms (GCM) 10K type strain sequencing project: providing services to taxonomists for standard genome sequencing and annotation.</title>
        <authorList>
            <consortium name="The Broad Institute Genomics Platform"/>
            <consortium name="The Broad Institute Genome Sequencing Center for Infectious Disease"/>
            <person name="Wu L."/>
            <person name="Ma J."/>
        </authorList>
    </citation>
    <scope>NUCLEOTIDE SEQUENCE [LARGE SCALE GENOMIC DNA]</scope>
    <source>
        <strain evidence="4">CGMCC 1.16619</strain>
    </source>
</reference>
<dbReference type="Gene3D" id="3.30.110.90">
    <property type="entry name" value="Amidohydrolase"/>
    <property type="match status" value="1"/>
</dbReference>
<organism evidence="3 4">
    <name type="scientific">Rhodanobacter ginsengisoli</name>
    <dbReference type="NCBI Taxonomy" id="418646"/>
    <lineage>
        <taxon>Bacteria</taxon>
        <taxon>Pseudomonadati</taxon>
        <taxon>Pseudomonadota</taxon>
        <taxon>Gammaproteobacteria</taxon>
        <taxon>Lysobacterales</taxon>
        <taxon>Rhodanobacteraceae</taxon>
        <taxon>Rhodanobacter</taxon>
    </lineage>
</organism>
<dbReference type="InterPro" id="IPR032466">
    <property type="entry name" value="Metal_Hydrolase"/>
</dbReference>
<dbReference type="InterPro" id="IPR051781">
    <property type="entry name" value="Metallo-dep_Hydrolase"/>
</dbReference>
<dbReference type="Proteomes" id="UP001596114">
    <property type="component" value="Unassembled WGS sequence"/>
</dbReference>
<dbReference type="InterPro" id="IPR011059">
    <property type="entry name" value="Metal-dep_hydrolase_composite"/>
</dbReference>
<feature type="domain" description="Amidohydrolase-related" evidence="2">
    <location>
        <begin position="80"/>
        <end position="435"/>
    </location>
</feature>
<dbReference type="SUPFAM" id="SSF51338">
    <property type="entry name" value="Composite domain of metallo-dependent hydrolases"/>
    <property type="match status" value="1"/>
</dbReference>
<dbReference type="PANTHER" id="PTHR43135">
    <property type="entry name" value="ALPHA-D-RIBOSE 1-METHYLPHOSPHONATE 5-TRIPHOSPHATE DIPHOSPHATASE"/>
    <property type="match status" value="1"/>
</dbReference>
<dbReference type="RefSeq" id="WP_377318426.1">
    <property type="nucleotide sequence ID" value="NZ_JBHSNF010000001.1"/>
</dbReference>
<comment type="caution">
    <text evidence="3">The sequence shown here is derived from an EMBL/GenBank/DDBJ whole genome shotgun (WGS) entry which is preliminary data.</text>
</comment>
<evidence type="ECO:0000313" key="3">
    <source>
        <dbReference type="EMBL" id="MFC5525389.1"/>
    </source>
</evidence>
<name>A0ABW0QKA3_9GAMM</name>
<dbReference type="PANTHER" id="PTHR43135:SF3">
    <property type="entry name" value="ALPHA-D-RIBOSE 1-METHYLPHOSPHONATE 5-TRIPHOSPHATE DIPHOSPHATASE"/>
    <property type="match status" value="1"/>
</dbReference>
<dbReference type="Pfam" id="PF01979">
    <property type="entry name" value="Amidohydro_1"/>
    <property type="match status" value="1"/>
</dbReference>